<protein>
    <recommendedName>
        <fullName evidence="7">Ankyrin repeat protein</fullName>
    </recommendedName>
</protein>
<reference evidence="5" key="2">
    <citation type="journal article" date="2023" name="IMA Fungus">
        <title>Comparative genomic study of the Penicillium genus elucidates a diverse pangenome and 15 lateral gene transfer events.</title>
        <authorList>
            <person name="Petersen C."/>
            <person name="Sorensen T."/>
            <person name="Nielsen M.R."/>
            <person name="Sondergaard T.E."/>
            <person name="Sorensen J.L."/>
            <person name="Fitzpatrick D.A."/>
            <person name="Frisvad J.C."/>
            <person name="Nielsen K.L."/>
        </authorList>
    </citation>
    <scope>NUCLEOTIDE SEQUENCE</scope>
    <source>
        <strain evidence="5">IBT 21917</strain>
    </source>
</reference>
<feature type="repeat" description="ANK" evidence="3">
    <location>
        <begin position="258"/>
        <end position="292"/>
    </location>
</feature>
<evidence type="ECO:0000256" key="1">
    <source>
        <dbReference type="ARBA" id="ARBA00022737"/>
    </source>
</evidence>
<accession>A0A9W9IVS9</accession>
<dbReference type="SUPFAM" id="SSF48403">
    <property type="entry name" value="Ankyrin repeat"/>
    <property type="match status" value="3"/>
</dbReference>
<evidence type="ECO:0008006" key="7">
    <source>
        <dbReference type="Google" id="ProtNLM"/>
    </source>
</evidence>
<dbReference type="AlphaFoldDB" id="A0A9W9IVS9"/>
<feature type="repeat" description="ANK" evidence="3">
    <location>
        <begin position="76"/>
        <end position="108"/>
    </location>
</feature>
<dbReference type="EMBL" id="JAPQKO010000001">
    <property type="protein sequence ID" value="KAJ5183915.1"/>
    <property type="molecule type" value="Genomic_DNA"/>
</dbReference>
<dbReference type="PANTHER" id="PTHR24123:SF33">
    <property type="entry name" value="PROTEIN HOS4"/>
    <property type="match status" value="1"/>
</dbReference>
<gene>
    <name evidence="5" type="ORF">N7492_001531</name>
</gene>
<dbReference type="PANTHER" id="PTHR24123">
    <property type="entry name" value="ANKYRIN REPEAT-CONTAINING"/>
    <property type="match status" value="1"/>
</dbReference>
<feature type="region of interest" description="Disordered" evidence="4">
    <location>
        <begin position="628"/>
        <end position="654"/>
    </location>
</feature>
<feature type="repeat" description="ANK" evidence="3">
    <location>
        <begin position="557"/>
        <end position="589"/>
    </location>
</feature>
<evidence type="ECO:0000256" key="4">
    <source>
        <dbReference type="SAM" id="MobiDB-lite"/>
    </source>
</evidence>
<dbReference type="OrthoDB" id="21416at2759"/>
<dbReference type="InterPro" id="IPR036770">
    <property type="entry name" value="Ankyrin_rpt-contain_sf"/>
</dbReference>
<evidence type="ECO:0000313" key="5">
    <source>
        <dbReference type="EMBL" id="KAJ5183915.1"/>
    </source>
</evidence>
<name>A0A9W9IVS9_9EURO</name>
<keyword evidence="6" id="KW-1185">Reference proteome</keyword>
<dbReference type="Proteomes" id="UP001146351">
    <property type="component" value="Unassembled WGS sequence"/>
</dbReference>
<proteinExistence type="predicted"/>
<dbReference type="Pfam" id="PF12796">
    <property type="entry name" value="Ank_2"/>
    <property type="match status" value="3"/>
</dbReference>
<keyword evidence="1" id="KW-0677">Repeat</keyword>
<comment type="caution">
    <text evidence="5">The sequence shown here is derived from an EMBL/GenBank/DDBJ whole genome shotgun (WGS) entry which is preliminary data.</text>
</comment>
<sequence length="1238" mass="136891">MFDLSEDEMSQASGISSSPLQTAIDNEAVDLLRELAPTADPADLTEALCRSCEQGKTASVQVLLETGQCDVNAAADGQTPLFLAARKASLDIVKLLLQHGADATVKSKDRQALDAADTPIHGLVADLQTCHELNMNSFEEAIQLLLDAGCDINAPNANGETALLHCLHQEIPLVPCLLRNGADPNIREKRGGTPMHFFHNPLKNPEWFRALMGHGARLDIIRPDGGDTPLHHFAKTCQLGDLSLFKPFVLDWNITDAKGNSLLHTAIGVHHRSNPTVNVLLELGMDPSQRNHDGQQPIHMITGSGERLEDALDIICAAGADLEARDNQGRTLLTNSMCGHPHYDYHRFIPSLVKRGANINAQDYQGRTILSYLIKPYSFQSKHVEFLFLQGADPNITDYNGDTFLHHLAANYASVDDDTVLSAIIKLLKTGTSPTLKNFQGRTPLHMLCSHVSDHHFPAAAEGRKYAIDLLLDAGFDAAINMPDNEDICPIHLAAAVSEILVGKLISRGADPTVTTSDDRNMLHIAAMARQSNIVGLLLDHYESHNMLHLVNAQAKDGRTPLHLACRSGRPETVTLLLAHGAEVLTEDKERRTALDACSEFTVERTLWKVRDAQKNLFHELSAAGILQKDDKRPKQPASHKNKRSANPKQIGWKGEITSEAATLGTGQIVREMVSHGALVRKENHGSGPMFYAVSENNEEMVVELDRLSREMGIAINDYRSLETKCHLILSQNLPGLLEEQFKEYVSERDVLTMTVQGHGRELAKALEKNAATLQAQSQASLTDALVSLARWGYADLLVRIGRIMPDRKWINGRARLRDKLIPPMLAAAQRELPNLEVIKVLVEKFHADVNIQFGSDMVTTSKVYYQSTMASKRQYKPGDTILHHMAQGTHWWHVGAIKYLLQHGADPNARNAQGKTPLCHAVVRGELAGHFQREITHILLEHGADPNIPAFCGYTPLAMSTHDAHLFQQLIDDGAYPSPDHPMELFSALYNFNTEVLSALLGMDLGCNTTVLSNAQPHWHTHLVKKLPQTPNFVLHPIHYIAMMPFNEANTRDHAIRMIKYLLSRGADYFLHCDTQDLILHDLFAGGGIIQPWLEMEDLDLERRDLRGRTLLLAAASSDVGTNSYACALPVFPFRARQIMPAVWQEGDTTRARSLYERGAELTAVDDEGNNVLHLLAGRHCANDFARAEHQRTLALFVEKASGLVAQTNVEVQTPLDIAEQEENQWAIEVLKGIGSQ</sequence>
<dbReference type="PROSITE" id="PS50088">
    <property type="entry name" value="ANK_REPEAT"/>
    <property type="match status" value="6"/>
</dbReference>
<feature type="repeat" description="ANK" evidence="3">
    <location>
        <begin position="914"/>
        <end position="952"/>
    </location>
</feature>
<reference evidence="5" key="1">
    <citation type="submission" date="2022-11" db="EMBL/GenBank/DDBJ databases">
        <authorList>
            <person name="Petersen C."/>
        </authorList>
    </citation>
    <scope>NUCLEOTIDE SEQUENCE</scope>
    <source>
        <strain evidence="5">IBT 21917</strain>
    </source>
</reference>
<dbReference type="PRINTS" id="PR01415">
    <property type="entry name" value="ANKYRIN"/>
</dbReference>
<feature type="repeat" description="ANK" evidence="3">
    <location>
        <begin position="878"/>
        <end position="913"/>
    </location>
</feature>
<evidence type="ECO:0000256" key="2">
    <source>
        <dbReference type="ARBA" id="ARBA00023043"/>
    </source>
</evidence>
<feature type="repeat" description="ANK" evidence="3">
    <location>
        <begin position="293"/>
        <end position="327"/>
    </location>
</feature>
<evidence type="ECO:0000256" key="3">
    <source>
        <dbReference type="PROSITE-ProRule" id="PRU00023"/>
    </source>
</evidence>
<dbReference type="InterPro" id="IPR051165">
    <property type="entry name" value="Multifunctional_ANK_Repeat"/>
</dbReference>
<dbReference type="SMART" id="SM00248">
    <property type="entry name" value="ANK"/>
    <property type="match status" value="19"/>
</dbReference>
<evidence type="ECO:0000313" key="6">
    <source>
        <dbReference type="Proteomes" id="UP001146351"/>
    </source>
</evidence>
<dbReference type="PROSITE" id="PS50297">
    <property type="entry name" value="ANK_REP_REGION"/>
    <property type="match status" value="3"/>
</dbReference>
<keyword evidence="2 3" id="KW-0040">ANK repeat</keyword>
<dbReference type="Gene3D" id="1.25.40.20">
    <property type="entry name" value="Ankyrin repeat-containing domain"/>
    <property type="match status" value="7"/>
</dbReference>
<organism evidence="5 6">
    <name type="scientific">Penicillium capsulatum</name>
    <dbReference type="NCBI Taxonomy" id="69766"/>
    <lineage>
        <taxon>Eukaryota</taxon>
        <taxon>Fungi</taxon>
        <taxon>Dikarya</taxon>
        <taxon>Ascomycota</taxon>
        <taxon>Pezizomycotina</taxon>
        <taxon>Eurotiomycetes</taxon>
        <taxon>Eurotiomycetidae</taxon>
        <taxon>Eurotiales</taxon>
        <taxon>Aspergillaceae</taxon>
        <taxon>Penicillium</taxon>
    </lineage>
</organism>
<dbReference type="InterPro" id="IPR002110">
    <property type="entry name" value="Ankyrin_rpt"/>
</dbReference>